<proteinExistence type="predicted"/>
<sequence length="267" mass="30293">MIAELALRKGYQVHRSSQPHGARLEREPRILERVKDYGASTVIVVEMPGPETEEAIRAMGKHLVVIDHHNYTDLERAHAPDGSTLPSSLEQFLAYAGIEEVHLRRWGYEPDLVRGIGLWDAGYIWGVMAAGYSRERALEVAAFKDELAEKVGAAEADPVNRAEAERVFQDREKFGSYFVVVSLHPTARIRSSLSRLFAFTYWKPMTVIISERAGERLYVQETDRALDLFHCFGGFTFGTDRNWGYDNETEEEKVTLGQVKEFLGGRE</sequence>
<organism evidence="1 2">
    <name type="scientific">Candidatus Uhrbacteria bacterium GW2011_GWC2_53_7</name>
    <dbReference type="NCBI Taxonomy" id="1618986"/>
    <lineage>
        <taxon>Bacteria</taxon>
        <taxon>Candidatus Uhriibacteriota</taxon>
    </lineage>
</organism>
<protein>
    <submittedName>
        <fullName evidence="1">Uncharacterized protein</fullName>
    </submittedName>
</protein>
<reference evidence="1 2" key="1">
    <citation type="journal article" date="2015" name="Nature">
        <title>rRNA introns, odd ribosomes, and small enigmatic genomes across a large radiation of phyla.</title>
        <authorList>
            <person name="Brown C.T."/>
            <person name="Hug L.A."/>
            <person name="Thomas B.C."/>
            <person name="Sharon I."/>
            <person name="Castelle C.J."/>
            <person name="Singh A."/>
            <person name="Wilkins M.J."/>
            <person name="Williams K.H."/>
            <person name="Banfield J.F."/>
        </authorList>
    </citation>
    <scope>NUCLEOTIDE SEQUENCE [LARGE SCALE GENOMIC DNA]</scope>
</reference>
<dbReference type="EMBL" id="LCRN01000038">
    <property type="protein sequence ID" value="KKW35468.1"/>
    <property type="molecule type" value="Genomic_DNA"/>
</dbReference>
<comment type="caution">
    <text evidence="1">The sequence shown here is derived from an EMBL/GenBank/DDBJ whole genome shotgun (WGS) entry which is preliminary data.</text>
</comment>
<accession>A0A0G1XW85</accession>
<name>A0A0G1XW85_9BACT</name>
<dbReference type="AlphaFoldDB" id="A0A0G1XW85"/>
<evidence type="ECO:0000313" key="2">
    <source>
        <dbReference type="Proteomes" id="UP000033865"/>
    </source>
</evidence>
<gene>
    <name evidence="1" type="ORF">UY82_C0038G0016</name>
</gene>
<evidence type="ECO:0000313" key="1">
    <source>
        <dbReference type="EMBL" id="KKW35468.1"/>
    </source>
</evidence>
<dbReference type="Proteomes" id="UP000033865">
    <property type="component" value="Unassembled WGS sequence"/>
</dbReference>